<protein>
    <submittedName>
        <fullName evidence="2">Uncharacterized protein</fullName>
    </submittedName>
</protein>
<organism evidence="2 3">
    <name type="scientific">Batillaria attramentaria</name>
    <dbReference type="NCBI Taxonomy" id="370345"/>
    <lineage>
        <taxon>Eukaryota</taxon>
        <taxon>Metazoa</taxon>
        <taxon>Spiralia</taxon>
        <taxon>Lophotrochozoa</taxon>
        <taxon>Mollusca</taxon>
        <taxon>Gastropoda</taxon>
        <taxon>Caenogastropoda</taxon>
        <taxon>Sorbeoconcha</taxon>
        <taxon>Cerithioidea</taxon>
        <taxon>Batillariidae</taxon>
        <taxon>Batillaria</taxon>
    </lineage>
</organism>
<feature type="region of interest" description="Disordered" evidence="1">
    <location>
        <begin position="193"/>
        <end position="216"/>
    </location>
</feature>
<keyword evidence="3" id="KW-1185">Reference proteome</keyword>
<dbReference type="EMBL" id="JACVVK020000270">
    <property type="protein sequence ID" value="KAK7480997.1"/>
    <property type="molecule type" value="Genomic_DNA"/>
</dbReference>
<comment type="caution">
    <text evidence="2">The sequence shown here is derived from an EMBL/GenBank/DDBJ whole genome shotgun (WGS) entry which is preliminary data.</text>
</comment>
<gene>
    <name evidence="2" type="ORF">BaRGS_00027812</name>
</gene>
<reference evidence="2 3" key="1">
    <citation type="journal article" date="2023" name="Sci. Data">
        <title>Genome assembly of the Korean intertidal mud-creeper Batillaria attramentaria.</title>
        <authorList>
            <person name="Patra A.K."/>
            <person name="Ho P.T."/>
            <person name="Jun S."/>
            <person name="Lee S.J."/>
            <person name="Kim Y."/>
            <person name="Won Y.J."/>
        </authorList>
    </citation>
    <scope>NUCLEOTIDE SEQUENCE [LARGE SCALE GENOMIC DNA]</scope>
    <source>
        <strain evidence="2">Wonlab-2016</strain>
    </source>
</reference>
<feature type="region of interest" description="Disordered" evidence="1">
    <location>
        <begin position="87"/>
        <end position="108"/>
    </location>
</feature>
<dbReference type="Proteomes" id="UP001519460">
    <property type="component" value="Unassembled WGS sequence"/>
</dbReference>
<accession>A0ABD0K0W9</accession>
<sequence length="216" mass="25057">MAARTPIKPTTTTVQQDAEVHPTLVLRQKVDQAAEEVTSGLEQEAENIPEHIRKADPKAREKVFETLFNKLHSKINDGIEHLRNQVLEKEPQPPERKRNETDEAFQKREEQYQRDFQAYKDFVDQALPILPTVEEIFSALLEHVGIYFQEVWKLIKQKREKQVPEKMKDELFKKMRDDMTAKVNSLFGSMPNFSHADVTREPNHVTGVNADDAPLE</sequence>
<evidence type="ECO:0000256" key="1">
    <source>
        <dbReference type="SAM" id="MobiDB-lite"/>
    </source>
</evidence>
<evidence type="ECO:0000313" key="3">
    <source>
        <dbReference type="Proteomes" id="UP001519460"/>
    </source>
</evidence>
<name>A0ABD0K0W9_9CAEN</name>
<dbReference type="AlphaFoldDB" id="A0ABD0K0W9"/>
<evidence type="ECO:0000313" key="2">
    <source>
        <dbReference type="EMBL" id="KAK7480997.1"/>
    </source>
</evidence>
<proteinExistence type="predicted"/>